<dbReference type="InterPro" id="IPR051058">
    <property type="entry name" value="GDSL_Est/Lipase"/>
</dbReference>
<evidence type="ECO:0000313" key="5">
    <source>
        <dbReference type="Proteomes" id="UP001055618"/>
    </source>
</evidence>
<accession>A0AAW5G8L1</accession>
<evidence type="ECO:0000313" key="6">
    <source>
        <dbReference type="Proteomes" id="UP001057360"/>
    </source>
</evidence>
<dbReference type="PANTHER" id="PTHR45648:SF22">
    <property type="entry name" value="GDSL LIPASE_ACYLHYDROLASE FAMILY PROTEIN (AFU_ORTHOLOGUE AFUA_4G14700)"/>
    <property type="match status" value="1"/>
</dbReference>
<dbReference type="InterPro" id="IPR005546">
    <property type="entry name" value="Autotransporte_beta"/>
</dbReference>
<dbReference type="EMBL" id="SGPX01000001">
    <property type="protein sequence ID" value="MCL6349674.1"/>
    <property type="molecule type" value="Genomic_DNA"/>
</dbReference>
<dbReference type="Gene3D" id="2.40.128.130">
    <property type="entry name" value="Autotransporter beta-domain"/>
    <property type="match status" value="1"/>
</dbReference>
<gene>
    <name evidence="3" type="ORF">EXT50_00540</name>
    <name evidence="4" type="ORF">EXT53_00540</name>
</gene>
<dbReference type="PANTHER" id="PTHR45648">
    <property type="entry name" value="GDSL LIPASE/ACYLHYDROLASE FAMILY PROTEIN (AFU_ORTHOLOGUE AFUA_4G14700)"/>
    <property type="match status" value="1"/>
</dbReference>
<dbReference type="GO" id="GO:0016788">
    <property type="term" value="F:hydrolase activity, acting on ester bonds"/>
    <property type="evidence" value="ECO:0007669"/>
    <property type="project" value="InterPro"/>
</dbReference>
<name>A0AAW5G8L1_9GAMM</name>
<dbReference type="InterPro" id="IPR001087">
    <property type="entry name" value="GDSL"/>
</dbReference>
<dbReference type="EMBL" id="SGPY01000001">
    <property type="protein sequence ID" value="MCL6367072.1"/>
    <property type="molecule type" value="Genomic_DNA"/>
</dbReference>
<dbReference type="SMART" id="SM00869">
    <property type="entry name" value="Autotransporter"/>
    <property type="match status" value="1"/>
</dbReference>
<evidence type="ECO:0000313" key="4">
    <source>
        <dbReference type="EMBL" id="MCL6367072.1"/>
    </source>
</evidence>
<evidence type="ECO:0000313" key="3">
    <source>
        <dbReference type="EMBL" id="MCL6349674.1"/>
    </source>
</evidence>
<dbReference type="InterPro" id="IPR036709">
    <property type="entry name" value="Autotransporte_beta_dom_sf"/>
</dbReference>
<dbReference type="Pfam" id="PF00657">
    <property type="entry name" value="Lipase_GDSL"/>
    <property type="match status" value="1"/>
</dbReference>
<dbReference type="Pfam" id="PF03797">
    <property type="entry name" value="Autotransporter"/>
    <property type="match status" value="1"/>
</dbReference>
<dbReference type="Gene3D" id="3.40.50.1110">
    <property type="entry name" value="SGNH hydrolase"/>
    <property type="match status" value="1"/>
</dbReference>
<dbReference type="SUPFAM" id="SSF103515">
    <property type="entry name" value="Autotransporter"/>
    <property type="match status" value="1"/>
</dbReference>
<dbReference type="AlphaFoldDB" id="A0AAW5G8L1"/>
<keyword evidence="5" id="KW-1185">Reference proteome</keyword>
<organism evidence="4 6">
    <name type="scientific">Pectobacterium polaris</name>
    <dbReference type="NCBI Taxonomy" id="2042057"/>
    <lineage>
        <taxon>Bacteria</taxon>
        <taxon>Pseudomonadati</taxon>
        <taxon>Pseudomonadota</taxon>
        <taxon>Gammaproteobacteria</taxon>
        <taxon>Enterobacterales</taxon>
        <taxon>Pectobacteriaceae</taxon>
        <taxon>Pectobacterium</taxon>
    </lineage>
</organism>
<evidence type="ECO:0000259" key="2">
    <source>
        <dbReference type="PROSITE" id="PS51208"/>
    </source>
</evidence>
<dbReference type="PROSITE" id="PS51208">
    <property type="entry name" value="AUTOTRANSPORTER"/>
    <property type="match status" value="1"/>
</dbReference>
<dbReference type="Proteomes" id="UP001057360">
    <property type="component" value="Unassembled WGS sequence"/>
</dbReference>
<dbReference type="SUPFAM" id="SSF52266">
    <property type="entry name" value="SGNH hydrolase"/>
    <property type="match status" value="1"/>
</dbReference>
<reference evidence="4" key="1">
    <citation type="submission" date="2019-02" db="EMBL/GenBank/DDBJ databases">
        <title>New Zealand Erwinia strains with phe-tRNA free attachment sites.</title>
        <authorList>
            <person name="Nunes-Leite L."/>
            <person name="Pitman A.R."/>
        </authorList>
    </citation>
    <scope>NUCLEOTIDE SEQUENCE</scope>
    <source>
        <strain evidence="4">Ec-140</strain>
        <strain evidence="3">Ec-143</strain>
    </source>
</reference>
<evidence type="ECO:0000256" key="1">
    <source>
        <dbReference type="ARBA" id="ARBA00022801"/>
    </source>
</evidence>
<dbReference type="Proteomes" id="UP001055618">
    <property type="component" value="Unassembled WGS sequence"/>
</dbReference>
<comment type="caution">
    <text evidence="4">The sequence shown here is derived from an EMBL/GenBank/DDBJ whole genome shotgun (WGS) entry which is preliminary data.</text>
</comment>
<protein>
    <submittedName>
        <fullName evidence="4">Autotransporter domain-containing protein</fullName>
    </submittedName>
</protein>
<keyword evidence="1" id="KW-0378">Hydrolase</keyword>
<dbReference type="InterPro" id="IPR036514">
    <property type="entry name" value="SGNH_hydro_sf"/>
</dbReference>
<feature type="domain" description="Autotransporter" evidence="2">
    <location>
        <begin position="348"/>
        <end position="628"/>
    </location>
</feature>
<dbReference type="RefSeq" id="WP_249680696.1">
    <property type="nucleotide sequence ID" value="NZ_SGPX01000001.1"/>
</dbReference>
<proteinExistence type="predicted"/>
<sequence length="628" mass="68020">MKTIRRLLTITYNSNYVDLINRMLWMKSKAFLLFIIFALLIYTSSAEAETFNNTVVFGDSLSDAGNLSHALGIGTSRFTTNPGETATMYVADGLGLSATDSSSGGTNYAWGGAGIVNNYSLGVIFSPTIQSQVNNYIQSNKISASTLYQFWGGSNDIYAIYESSPSTETSKIIPVANTEISLLNNLYHAGGKYVVVYNLTNLGATPDAARRNLQEKYQDVANQYNNTLNSGLRTLSDNGLNIIPVNTYGLLSEIMATPSTYGIINTTSGACNTTSSLFCNTGNYAGGTEYTYLFADNVHPTTGVNKMLASVVLSEISAPGKISLLSKAPLQATKSQYNLLRKAILTDTYGGDTRVFANADYRHQANSTDDTFSSSSNNRFASVGGDVRLSDNLNVGALVTVSNQKTALDGAGYTLYDHSVALYQVYHADHPWMSAFINAGSSHFDDVYRTINIGPATRTESGSVKGRHFGGGIDAGWWFDLGTSVKTGPFARLERQSVEVEGYRERGNNSSAMWFSEQHRNSLVSSLGWQTQAHLLVASLDISPYIGMAWNHDYMASNVHPVTAGLNSMSGHFSMPSAASEKDWGVADAGVMVNLTTNLHTWLQYSNEFGGNPRKGNYSTSVGLEYAF</sequence>
<dbReference type="CDD" id="cd01847">
    <property type="entry name" value="Triacylglycerol_lipase_like"/>
    <property type="match status" value="1"/>
</dbReference>